<dbReference type="GO" id="GO:0046983">
    <property type="term" value="F:protein dimerization activity"/>
    <property type="evidence" value="ECO:0007669"/>
    <property type="project" value="InterPro"/>
</dbReference>
<keyword evidence="1" id="KW-0808">Transferase</keyword>
<keyword evidence="4" id="KW-0472">Membrane</keyword>
<dbReference type="InterPro" id="IPR036890">
    <property type="entry name" value="HATPase_C_sf"/>
</dbReference>
<feature type="transmembrane region" description="Helical" evidence="4">
    <location>
        <begin position="65"/>
        <end position="82"/>
    </location>
</feature>
<evidence type="ECO:0000259" key="7">
    <source>
        <dbReference type="PROSITE" id="PS50113"/>
    </source>
</evidence>
<feature type="transmembrane region" description="Helical" evidence="4">
    <location>
        <begin position="26"/>
        <end position="45"/>
    </location>
</feature>
<feature type="domain" description="Histidine kinase" evidence="5">
    <location>
        <begin position="472"/>
        <end position="561"/>
    </location>
</feature>
<feature type="domain" description="PAS" evidence="6">
    <location>
        <begin position="96"/>
        <end position="166"/>
    </location>
</feature>
<dbReference type="AlphaFoldDB" id="A0A5B8R7U0"/>
<keyword evidence="4" id="KW-0812">Transmembrane</keyword>
<dbReference type="Pfam" id="PF13426">
    <property type="entry name" value="PAS_9"/>
    <property type="match status" value="1"/>
</dbReference>
<dbReference type="PANTHER" id="PTHR24421:SF59">
    <property type="entry name" value="OXYGEN SENSOR HISTIDINE KINASE NREB"/>
    <property type="match status" value="1"/>
</dbReference>
<dbReference type="Pfam" id="PF08448">
    <property type="entry name" value="PAS_4"/>
    <property type="match status" value="1"/>
</dbReference>
<dbReference type="SMART" id="SM00086">
    <property type="entry name" value="PAC"/>
    <property type="match status" value="1"/>
</dbReference>
<evidence type="ECO:0000256" key="1">
    <source>
        <dbReference type="ARBA" id="ARBA00022679"/>
    </source>
</evidence>
<evidence type="ECO:0000259" key="5">
    <source>
        <dbReference type="PROSITE" id="PS50109"/>
    </source>
</evidence>
<gene>
    <name evidence="8" type="ORF">KBTEX_01508</name>
</gene>
<dbReference type="CDD" id="cd00130">
    <property type="entry name" value="PAS"/>
    <property type="match status" value="1"/>
</dbReference>
<dbReference type="SMART" id="SM00387">
    <property type="entry name" value="HATPase_c"/>
    <property type="match status" value="1"/>
</dbReference>
<dbReference type="Pfam" id="PF07730">
    <property type="entry name" value="HisKA_3"/>
    <property type="match status" value="1"/>
</dbReference>
<feature type="domain" description="PAC" evidence="7">
    <location>
        <begin position="290"/>
        <end position="343"/>
    </location>
</feature>
<keyword evidence="4" id="KW-1133">Transmembrane helix</keyword>
<dbReference type="PROSITE" id="PS50113">
    <property type="entry name" value="PAC"/>
    <property type="match status" value="1"/>
</dbReference>
<dbReference type="SUPFAM" id="SSF55785">
    <property type="entry name" value="PYP-like sensor domain (PAS domain)"/>
    <property type="match status" value="2"/>
</dbReference>
<dbReference type="InterPro" id="IPR001610">
    <property type="entry name" value="PAC"/>
</dbReference>
<dbReference type="InterPro" id="IPR013656">
    <property type="entry name" value="PAS_4"/>
</dbReference>
<dbReference type="CDD" id="cd16917">
    <property type="entry name" value="HATPase_UhpB-NarQ-NarX-like"/>
    <property type="match status" value="1"/>
</dbReference>
<dbReference type="Gene3D" id="3.30.565.10">
    <property type="entry name" value="Histidine kinase-like ATPase, C-terminal domain"/>
    <property type="match status" value="1"/>
</dbReference>
<dbReference type="NCBIfam" id="TIGR00229">
    <property type="entry name" value="sensory_box"/>
    <property type="match status" value="2"/>
</dbReference>
<dbReference type="GO" id="GO:0000155">
    <property type="term" value="F:phosphorelay sensor kinase activity"/>
    <property type="evidence" value="ECO:0007669"/>
    <property type="project" value="InterPro"/>
</dbReference>
<dbReference type="GO" id="GO:0016020">
    <property type="term" value="C:membrane"/>
    <property type="evidence" value="ECO:0007669"/>
    <property type="project" value="InterPro"/>
</dbReference>
<evidence type="ECO:0000259" key="6">
    <source>
        <dbReference type="PROSITE" id="PS50112"/>
    </source>
</evidence>
<organism evidence="8">
    <name type="scientific">uncultured organism</name>
    <dbReference type="NCBI Taxonomy" id="155900"/>
    <lineage>
        <taxon>unclassified sequences</taxon>
        <taxon>environmental samples</taxon>
    </lineage>
</organism>
<dbReference type="SMART" id="SM00091">
    <property type="entry name" value="PAS"/>
    <property type="match status" value="2"/>
</dbReference>
<name>A0A5B8R7U0_9ZZZZ</name>
<protein>
    <recommendedName>
        <fullName evidence="9">Histidine kinase</fullName>
    </recommendedName>
</protein>
<proteinExistence type="predicted"/>
<keyword evidence="2" id="KW-0418">Kinase</keyword>
<evidence type="ECO:0000256" key="2">
    <source>
        <dbReference type="ARBA" id="ARBA00022777"/>
    </source>
</evidence>
<dbReference type="InterPro" id="IPR050482">
    <property type="entry name" value="Sensor_HK_TwoCompSys"/>
</dbReference>
<feature type="coiled-coil region" evidence="3">
    <location>
        <begin position="334"/>
        <end position="361"/>
    </location>
</feature>
<accession>A0A5B8R7U0</accession>
<dbReference type="Pfam" id="PF02518">
    <property type="entry name" value="HATPase_c"/>
    <property type="match status" value="1"/>
</dbReference>
<evidence type="ECO:0000313" key="8">
    <source>
        <dbReference type="EMBL" id="QEA05189.1"/>
    </source>
</evidence>
<dbReference type="PANTHER" id="PTHR24421">
    <property type="entry name" value="NITRATE/NITRITE SENSOR PROTEIN NARX-RELATED"/>
    <property type="match status" value="1"/>
</dbReference>
<dbReference type="InterPro" id="IPR000014">
    <property type="entry name" value="PAS"/>
</dbReference>
<evidence type="ECO:0000256" key="3">
    <source>
        <dbReference type="SAM" id="Coils"/>
    </source>
</evidence>
<dbReference type="SUPFAM" id="SSF55874">
    <property type="entry name" value="ATPase domain of HSP90 chaperone/DNA topoisomerase II/histidine kinase"/>
    <property type="match status" value="1"/>
</dbReference>
<dbReference type="InterPro" id="IPR003594">
    <property type="entry name" value="HATPase_dom"/>
</dbReference>
<evidence type="ECO:0008006" key="9">
    <source>
        <dbReference type="Google" id="ProtNLM"/>
    </source>
</evidence>
<dbReference type="PROSITE" id="PS50112">
    <property type="entry name" value="PAS"/>
    <property type="match status" value="2"/>
</dbReference>
<dbReference type="Gene3D" id="1.20.5.1930">
    <property type="match status" value="1"/>
</dbReference>
<keyword evidence="3" id="KW-0175">Coiled coil</keyword>
<dbReference type="InterPro" id="IPR005467">
    <property type="entry name" value="His_kinase_dom"/>
</dbReference>
<dbReference type="EMBL" id="MN079096">
    <property type="protein sequence ID" value="QEA05189.1"/>
    <property type="molecule type" value="Genomic_DNA"/>
</dbReference>
<dbReference type="InterPro" id="IPR035965">
    <property type="entry name" value="PAS-like_dom_sf"/>
</dbReference>
<dbReference type="Gene3D" id="3.30.450.20">
    <property type="entry name" value="PAS domain"/>
    <property type="match status" value="2"/>
</dbReference>
<dbReference type="InterPro" id="IPR011712">
    <property type="entry name" value="Sig_transdc_His_kin_sub3_dim/P"/>
</dbReference>
<dbReference type="InterPro" id="IPR000700">
    <property type="entry name" value="PAS-assoc_C"/>
</dbReference>
<feature type="domain" description="PAS" evidence="6">
    <location>
        <begin position="219"/>
        <end position="261"/>
    </location>
</feature>
<reference evidence="8" key="1">
    <citation type="submission" date="2019-06" db="EMBL/GenBank/DDBJ databases">
        <authorList>
            <person name="Murdoch R.W."/>
            <person name="Fathepure B."/>
        </authorList>
    </citation>
    <scope>NUCLEOTIDE SEQUENCE</scope>
</reference>
<evidence type="ECO:0000256" key="4">
    <source>
        <dbReference type="SAM" id="Phobius"/>
    </source>
</evidence>
<dbReference type="PROSITE" id="PS50109">
    <property type="entry name" value="HIS_KIN"/>
    <property type="match status" value="1"/>
</dbReference>
<sequence length="566" mass="63009">MAKRENAGEIGDPRQGGGTLRFRPRIGFLISILIGLLWFGTIEFVVSADLLWGDWEQELVSYQRWSYVVIAAVCTGLMLLGVRREQLEKSELVREAEARERTLFDFNPDPALRLDADGVIQAANAAAIVMFGEEGDGLHGRTFVQTVVPDERAGVVSHIRDTLMGHPHHFRVTMSVGGGHIYAGIAATPLFQGARVTGVNLIVEDETEWIEQRRALARNERRYRSLFDNSLDAKVLLDGQSHVLEANPQACQLFGMDEDELKRFTREELLDMDDPDTAAATRYRDEHGRFFGEVRIRHRDGHAIPVEVSSVIADAEEDGTDGYVIVVLRDIRERHAAELELRRSREELRALSGQLLAIREEEQTRIARELHDDLGQTLTALMIDLDRLTGYDLGPRADALLEGMRGLVEDMVANIRRIARDLRPPILDDIGLAAAVQWLAEQHQERMSYRVHVHMDREEYRVPGKVATAAFRIVQEALTNAARHAGAGNVWVTIAQGGDGLGLEICDDGHGFSSHEGTSGGRRPLGMLGMRERAVQLDGELRVNSTPGEGTCIVVRLPVPDGEEPQ</sequence>